<feature type="compositionally biased region" description="Basic and acidic residues" evidence="2">
    <location>
        <begin position="25"/>
        <end position="40"/>
    </location>
</feature>
<keyword evidence="4" id="KW-0808">Transferase</keyword>
<feature type="domain" description="DUF4214" evidence="3">
    <location>
        <begin position="108"/>
        <end position="154"/>
    </location>
</feature>
<evidence type="ECO:0000256" key="1">
    <source>
        <dbReference type="SAM" id="Coils"/>
    </source>
</evidence>
<dbReference type="OrthoDB" id="9781225at2"/>
<dbReference type="Gene3D" id="3.40.50.150">
    <property type="entry name" value="Vaccinia Virus protein VP39"/>
    <property type="match status" value="1"/>
</dbReference>
<sequence>MLETHIAEIDLDTLVKRVREELERLGDKHPSLELGLHPEPDPEPGPEPGPRPDSASDPAPEPRPDSGPDAAPSPAADNAGRPCPEPLPCTPPGGQVFYKDLDAFWGPDFIEQAYRAILGRPPDLKGATHFGDALCSGRLTKAEVVLKLRRSPEGRSHAVRLRGLLPALVGAVWRKIPGIGKLFRRLDAFQHSMAAVPVEVLQAVQRRFNSYEQLVGHLREVVQRRLENYEQLADHLREVVHPRLQAHDGKLDALDAGLHGFREEVLRRLERLQEQVDHLLSKDLPGHLHNQAQAIARVRAALADHQRWHGTSVAGRTSPAATPTADRVGLHTPSQNTHTGHSVTEEPYPLLDALYTSLEDAFRGSTESIHERLRFYLPYVSRLPLDLVPVPVVDAGCGRGEWLELLQSEGIQAIGVDMNPLMVARCREKGLTAVEADAIQHLQGQAPGCVGAITAFQLIEHLELDQLIRFLDAAYQALAPGGMLLCETPNPENLMVSCYSFYLDPTHRHPIPPPVAVFLLESRGFCDVAVVRPPRAAGSHPEDEPDLPPLLRKLLFSEEDYAVIGYKP</sequence>
<reference evidence="4 5" key="1">
    <citation type="submission" date="2018-11" db="EMBL/GenBank/DDBJ databases">
        <title>Genomic Encyclopedia of Type Strains, Phase IV (KMG-IV): sequencing the most valuable type-strain genomes for metagenomic binning, comparative biology and taxonomic classification.</title>
        <authorList>
            <person name="Goeker M."/>
        </authorList>
    </citation>
    <scope>NUCLEOTIDE SEQUENCE [LARGE SCALE GENOMIC DNA]</scope>
    <source>
        <strain evidence="4 5">DSM 22027</strain>
    </source>
</reference>
<protein>
    <submittedName>
        <fullName evidence="4">O-antigen chain-terminating methyltransferase</fullName>
    </submittedName>
</protein>
<keyword evidence="1" id="KW-0175">Coiled coil</keyword>
<dbReference type="PANTHER" id="PTHR43861">
    <property type="entry name" value="TRANS-ACONITATE 2-METHYLTRANSFERASE-RELATED"/>
    <property type="match status" value="1"/>
</dbReference>
<dbReference type="Pfam" id="PF13946">
    <property type="entry name" value="DUF4214"/>
    <property type="match status" value="1"/>
</dbReference>
<organism evidence="4 5">
    <name type="scientific">Desulfosoma caldarium</name>
    <dbReference type="NCBI Taxonomy" id="610254"/>
    <lineage>
        <taxon>Bacteria</taxon>
        <taxon>Pseudomonadati</taxon>
        <taxon>Thermodesulfobacteriota</taxon>
        <taxon>Syntrophobacteria</taxon>
        <taxon>Syntrophobacterales</taxon>
        <taxon>Syntrophobacteraceae</taxon>
        <taxon>Desulfosoma</taxon>
    </lineage>
</organism>
<accession>A0A3N1VQ19</accession>
<dbReference type="EMBL" id="RJVA01000009">
    <property type="protein sequence ID" value="ROR03148.1"/>
    <property type="molecule type" value="Genomic_DNA"/>
</dbReference>
<gene>
    <name evidence="4" type="ORF">EDC27_0405</name>
</gene>
<evidence type="ECO:0000313" key="4">
    <source>
        <dbReference type="EMBL" id="ROR03148.1"/>
    </source>
</evidence>
<name>A0A3N1VQ19_9BACT</name>
<proteinExistence type="predicted"/>
<dbReference type="InterPro" id="IPR029063">
    <property type="entry name" value="SAM-dependent_MTases_sf"/>
</dbReference>
<dbReference type="RefSeq" id="WP_123288940.1">
    <property type="nucleotide sequence ID" value="NZ_RJVA01000009.1"/>
</dbReference>
<dbReference type="Pfam" id="PF13489">
    <property type="entry name" value="Methyltransf_23"/>
    <property type="match status" value="1"/>
</dbReference>
<evidence type="ECO:0000259" key="3">
    <source>
        <dbReference type="Pfam" id="PF13946"/>
    </source>
</evidence>
<dbReference type="CDD" id="cd02440">
    <property type="entry name" value="AdoMet_MTases"/>
    <property type="match status" value="1"/>
</dbReference>
<feature type="region of interest" description="Disordered" evidence="2">
    <location>
        <begin position="25"/>
        <end position="88"/>
    </location>
</feature>
<dbReference type="SUPFAM" id="SSF53335">
    <property type="entry name" value="S-adenosyl-L-methionine-dependent methyltransferases"/>
    <property type="match status" value="1"/>
</dbReference>
<keyword evidence="4" id="KW-0489">Methyltransferase</keyword>
<dbReference type="GO" id="GO:0032259">
    <property type="term" value="P:methylation"/>
    <property type="evidence" value="ECO:0007669"/>
    <property type="project" value="UniProtKB-KW"/>
</dbReference>
<dbReference type="GO" id="GO:0008168">
    <property type="term" value="F:methyltransferase activity"/>
    <property type="evidence" value="ECO:0007669"/>
    <property type="project" value="UniProtKB-KW"/>
</dbReference>
<dbReference type="AlphaFoldDB" id="A0A3N1VQ19"/>
<keyword evidence="5" id="KW-1185">Reference proteome</keyword>
<dbReference type="Proteomes" id="UP000276223">
    <property type="component" value="Unassembled WGS sequence"/>
</dbReference>
<feature type="compositionally biased region" description="Low complexity" evidence="2">
    <location>
        <begin position="67"/>
        <end position="82"/>
    </location>
</feature>
<dbReference type="InterPro" id="IPR025282">
    <property type="entry name" value="DUF4214"/>
</dbReference>
<evidence type="ECO:0000256" key="2">
    <source>
        <dbReference type="SAM" id="MobiDB-lite"/>
    </source>
</evidence>
<feature type="coiled-coil region" evidence="1">
    <location>
        <begin position="219"/>
        <end position="282"/>
    </location>
</feature>
<evidence type="ECO:0000313" key="5">
    <source>
        <dbReference type="Proteomes" id="UP000276223"/>
    </source>
</evidence>
<comment type="caution">
    <text evidence="4">The sequence shown here is derived from an EMBL/GenBank/DDBJ whole genome shotgun (WGS) entry which is preliminary data.</text>
</comment>